<dbReference type="AlphaFoldDB" id="A0A836F414"/>
<evidence type="ECO:0000313" key="3">
    <source>
        <dbReference type="Proteomes" id="UP000667349"/>
    </source>
</evidence>
<dbReference type="PROSITE" id="PS51309">
    <property type="entry name" value="PABC"/>
    <property type="match status" value="1"/>
</dbReference>
<keyword evidence="3" id="KW-1185">Reference proteome</keyword>
<evidence type="ECO:0000259" key="1">
    <source>
        <dbReference type="PROSITE" id="PS51309"/>
    </source>
</evidence>
<reference evidence="2" key="1">
    <citation type="submission" date="2020-02" db="EMBL/GenBank/DDBJ databases">
        <title>Relaxed selection underlies rapid genomic changes in the transitions from sociality to social parasitism in ants.</title>
        <authorList>
            <person name="Bi X."/>
        </authorList>
    </citation>
    <scope>NUCLEOTIDE SEQUENCE</scope>
    <source>
        <strain evidence="2">BGI-DK2013a</strain>
        <tissue evidence="2">Whole body</tissue>
    </source>
</reference>
<proteinExistence type="predicted"/>
<dbReference type="Pfam" id="PF00658">
    <property type="entry name" value="MLLE"/>
    <property type="match status" value="1"/>
</dbReference>
<comment type="caution">
    <text evidence="2">The sequence shown here is derived from an EMBL/GenBank/DDBJ whole genome shotgun (WGS) entry which is preliminary data.</text>
</comment>
<protein>
    <submittedName>
        <fullName evidence="2">PAP1L protein</fullName>
    </submittedName>
</protein>
<dbReference type="SUPFAM" id="SSF63570">
    <property type="entry name" value="PABC (PABP) domain"/>
    <property type="match status" value="1"/>
</dbReference>
<feature type="non-terminal residue" evidence="2">
    <location>
        <position position="1"/>
    </location>
</feature>
<dbReference type="GO" id="GO:0003723">
    <property type="term" value="F:RNA binding"/>
    <property type="evidence" value="ECO:0007669"/>
    <property type="project" value="InterPro"/>
</dbReference>
<feature type="non-terminal residue" evidence="2">
    <location>
        <position position="108"/>
    </location>
</feature>
<dbReference type="SMART" id="SM00517">
    <property type="entry name" value="PolyA"/>
    <property type="match status" value="1"/>
</dbReference>
<dbReference type="InterPro" id="IPR036053">
    <property type="entry name" value="PABP-dom"/>
</dbReference>
<sequence>MYTMNPVKNSQLDLSILFQFSRHKQRRILGQYLFPLVYNIYPNFMPDKLTDILLDINSLGVLISMLNDPELFHLKLNGAINVLQTYYAMKSNIEEPQDRNHLYIHRDA</sequence>
<name>A0A836F414_9HYME</name>
<organism evidence="2 3">
    <name type="scientific">Acromyrmex insinuator</name>
    <dbReference type="NCBI Taxonomy" id="230686"/>
    <lineage>
        <taxon>Eukaryota</taxon>
        <taxon>Metazoa</taxon>
        <taxon>Ecdysozoa</taxon>
        <taxon>Arthropoda</taxon>
        <taxon>Hexapoda</taxon>
        <taxon>Insecta</taxon>
        <taxon>Pterygota</taxon>
        <taxon>Neoptera</taxon>
        <taxon>Endopterygota</taxon>
        <taxon>Hymenoptera</taxon>
        <taxon>Apocrita</taxon>
        <taxon>Aculeata</taxon>
        <taxon>Formicoidea</taxon>
        <taxon>Formicidae</taxon>
        <taxon>Myrmicinae</taxon>
        <taxon>Acromyrmex</taxon>
    </lineage>
</organism>
<dbReference type="EMBL" id="JAANHZ010000306">
    <property type="protein sequence ID" value="KAG5312715.1"/>
    <property type="molecule type" value="Genomic_DNA"/>
</dbReference>
<accession>A0A836F414</accession>
<dbReference type="Gene3D" id="1.10.1900.10">
    <property type="entry name" value="c-terminal domain of poly(a) binding protein"/>
    <property type="match status" value="1"/>
</dbReference>
<feature type="domain" description="PABC" evidence="1">
    <location>
        <begin position="9"/>
        <end position="88"/>
    </location>
</feature>
<dbReference type="InterPro" id="IPR002004">
    <property type="entry name" value="PABP_HYD_C"/>
</dbReference>
<dbReference type="Proteomes" id="UP000667349">
    <property type="component" value="Unassembled WGS sequence"/>
</dbReference>
<gene>
    <name evidence="2" type="primary">Pabpc1l</name>
    <name evidence="2" type="ORF">G6Z75_0008771</name>
</gene>
<evidence type="ECO:0000313" key="2">
    <source>
        <dbReference type="EMBL" id="KAG5312715.1"/>
    </source>
</evidence>